<dbReference type="Pfam" id="PF01593">
    <property type="entry name" value="Amino_oxidase"/>
    <property type="match status" value="1"/>
</dbReference>
<feature type="domain" description="Amine oxidase" evidence="4">
    <location>
        <begin position="26"/>
        <end position="491"/>
    </location>
</feature>
<gene>
    <name evidence="5" type="ORF">JKJ07_43225</name>
</gene>
<sequence length="516" mass="55210">MCRRPRRSQDDRMEADVVVVGAGHNGLICAAYLARAGLEVAVLEARPIPGGNTVTEELTLPGFAHDSCSSAHVLIQSNPLLQDDELGLLSTWGLRYEHTDPAVVLPRADGDTLVMHRDLDATADELARYSPADATAFRDLIGEWTTGLAAVHGRWSSGFDLGDTPPAKAYAALRARSAWDVVHERFSHPAVRDLMVWLSLATIQDPRREGTGVLPSSIAAGRLRFGWSTPIGGSGALPAALLRLLEAHGATLHTTAEVDHVAVRDGRVTGVRTFDGRTFTARRAVVMSSNVARLPDMLDEVPTDLAAAKQAWRPGLSVFAVHAALRTDLAFTNGLHSVAAGLGDTAGIARQLDAFYRGETDTTNPWLLVVNQSVVDRTRAPEGAGTFKILTIAPWTRADARPWSKAKADFGADLIDLVRTRVPTLDPISIRMESPHDIAAHNPHNVGGSCHGGEFHLPTGERLVGWPHYTTSIPGLFLTGSTSHPGGSVSGRPGRNTARTILSKLGLNPATVMGPR</sequence>
<keyword evidence="6" id="KW-1185">Reference proteome</keyword>
<dbReference type="Gene3D" id="3.50.50.60">
    <property type="entry name" value="FAD/NAD(P)-binding domain"/>
    <property type="match status" value="2"/>
</dbReference>
<evidence type="ECO:0000256" key="2">
    <source>
        <dbReference type="ARBA" id="ARBA00038825"/>
    </source>
</evidence>
<dbReference type="PANTHER" id="PTHR10668">
    <property type="entry name" value="PHYTOENE DEHYDROGENASE"/>
    <property type="match status" value="1"/>
</dbReference>
<name>A0ABS1W347_9ACTN</name>
<protein>
    <recommendedName>
        <fullName evidence="3">Pyridine nucleotide-disulfide oxidoreductase domain-containing protein 2</fullName>
    </recommendedName>
</protein>
<comment type="subunit">
    <text evidence="2">Interacts with COX5B; this interaction may contribute to localize PYROXD2 to the inner face of the inner mitochondrial membrane.</text>
</comment>
<comment type="caution">
    <text evidence="5">The sequence shown here is derived from an EMBL/GenBank/DDBJ whole genome shotgun (WGS) entry which is preliminary data.</text>
</comment>
<dbReference type="EMBL" id="JAENHO010000017">
    <property type="protein sequence ID" value="MBL7261117.1"/>
    <property type="molecule type" value="Genomic_DNA"/>
</dbReference>
<comment type="function">
    <text evidence="1">Probable oxidoreductase that may play a role as regulator of mitochondrial function.</text>
</comment>
<evidence type="ECO:0000256" key="1">
    <source>
        <dbReference type="ARBA" id="ARBA00037217"/>
    </source>
</evidence>
<reference evidence="5 6" key="1">
    <citation type="submission" date="2021-01" db="EMBL/GenBank/DDBJ databases">
        <title>Actinoplanes sp. nov. LDG1-01 isolated from lichen.</title>
        <authorList>
            <person name="Saeng-In P."/>
            <person name="Phongsopitanun W."/>
            <person name="Kanchanasin P."/>
            <person name="Yuki M."/>
            <person name="Kudo T."/>
            <person name="Ohkuma M."/>
            <person name="Tanasupawat S."/>
        </authorList>
    </citation>
    <scope>NUCLEOTIDE SEQUENCE [LARGE SCALE GENOMIC DNA]</scope>
    <source>
        <strain evidence="5 6">LDG1-01</strain>
    </source>
</reference>
<dbReference type="Proteomes" id="UP000598996">
    <property type="component" value="Unassembled WGS sequence"/>
</dbReference>
<dbReference type="PANTHER" id="PTHR10668:SF103">
    <property type="entry name" value="PYRIDINE NUCLEOTIDE-DISULFIDE OXIDOREDUCTASE DOMAIN-CONTAINING PROTEIN 2"/>
    <property type="match status" value="1"/>
</dbReference>
<dbReference type="SUPFAM" id="SSF51905">
    <property type="entry name" value="FAD/NAD(P)-binding domain"/>
    <property type="match status" value="1"/>
</dbReference>
<evidence type="ECO:0000259" key="4">
    <source>
        <dbReference type="Pfam" id="PF01593"/>
    </source>
</evidence>
<evidence type="ECO:0000313" key="6">
    <source>
        <dbReference type="Proteomes" id="UP000598996"/>
    </source>
</evidence>
<proteinExistence type="predicted"/>
<evidence type="ECO:0000313" key="5">
    <source>
        <dbReference type="EMBL" id="MBL7261117.1"/>
    </source>
</evidence>
<organism evidence="5 6">
    <name type="scientific">Paractinoplanes lichenicola</name>
    <dbReference type="NCBI Taxonomy" id="2802976"/>
    <lineage>
        <taxon>Bacteria</taxon>
        <taxon>Bacillati</taxon>
        <taxon>Actinomycetota</taxon>
        <taxon>Actinomycetes</taxon>
        <taxon>Micromonosporales</taxon>
        <taxon>Micromonosporaceae</taxon>
        <taxon>Paractinoplanes</taxon>
    </lineage>
</organism>
<dbReference type="RefSeq" id="WP_202997834.1">
    <property type="nucleotide sequence ID" value="NZ_JAENHO010000017.1"/>
</dbReference>
<accession>A0ABS1W347</accession>
<evidence type="ECO:0000256" key="3">
    <source>
        <dbReference type="ARBA" id="ARBA00040298"/>
    </source>
</evidence>
<dbReference type="InterPro" id="IPR036188">
    <property type="entry name" value="FAD/NAD-bd_sf"/>
</dbReference>
<dbReference type="InterPro" id="IPR002937">
    <property type="entry name" value="Amino_oxidase"/>
</dbReference>